<dbReference type="Gene3D" id="1.10.340.70">
    <property type="match status" value="1"/>
</dbReference>
<accession>A0A4Y7T499</accession>
<proteinExistence type="predicted"/>
<gene>
    <name evidence="2" type="ORF">FA13DRAFT_1632806</name>
</gene>
<dbReference type="STRING" id="71717.A0A4Y7T499"/>
<reference evidence="2 3" key="1">
    <citation type="journal article" date="2019" name="Nat. Ecol. Evol.">
        <title>Megaphylogeny resolves global patterns of mushroom evolution.</title>
        <authorList>
            <person name="Varga T."/>
            <person name="Krizsan K."/>
            <person name="Foldi C."/>
            <person name="Dima B."/>
            <person name="Sanchez-Garcia M."/>
            <person name="Sanchez-Ramirez S."/>
            <person name="Szollosi G.J."/>
            <person name="Szarkandi J.G."/>
            <person name="Papp V."/>
            <person name="Albert L."/>
            <person name="Andreopoulos W."/>
            <person name="Angelini C."/>
            <person name="Antonin V."/>
            <person name="Barry K.W."/>
            <person name="Bougher N.L."/>
            <person name="Buchanan P."/>
            <person name="Buyck B."/>
            <person name="Bense V."/>
            <person name="Catcheside P."/>
            <person name="Chovatia M."/>
            <person name="Cooper J."/>
            <person name="Damon W."/>
            <person name="Desjardin D."/>
            <person name="Finy P."/>
            <person name="Geml J."/>
            <person name="Haridas S."/>
            <person name="Hughes K."/>
            <person name="Justo A."/>
            <person name="Karasinski D."/>
            <person name="Kautmanova I."/>
            <person name="Kiss B."/>
            <person name="Kocsube S."/>
            <person name="Kotiranta H."/>
            <person name="LaButti K.M."/>
            <person name="Lechner B.E."/>
            <person name="Liimatainen K."/>
            <person name="Lipzen A."/>
            <person name="Lukacs Z."/>
            <person name="Mihaltcheva S."/>
            <person name="Morgado L.N."/>
            <person name="Niskanen T."/>
            <person name="Noordeloos M.E."/>
            <person name="Ohm R.A."/>
            <person name="Ortiz-Santana B."/>
            <person name="Ovrebo C."/>
            <person name="Racz N."/>
            <person name="Riley R."/>
            <person name="Savchenko A."/>
            <person name="Shiryaev A."/>
            <person name="Soop K."/>
            <person name="Spirin V."/>
            <person name="Szebenyi C."/>
            <person name="Tomsovsky M."/>
            <person name="Tulloss R.E."/>
            <person name="Uehling J."/>
            <person name="Grigoriev I.V."/>
            <person name="Vagvolgyi C."/>
            <person name="Papp T."/>
            <person name="Martin F.M."/>
            <person name="Miettinen O."/>
            <person name="Hibbett D.S."/>
            <person name="Nagy L.G."/>
        </authorList>
    </citation>
    <scope>NUCLEOTIDE SEQUENCE [LARGE SCALE GENOMIC DNA]</scope>
    <source>
        <strain evidence="2 3">FP101781</strain>
    </source>
</reference>
<evidence type="ECO:0000313" key="2">
    <source>
        <dbReference type="EMBL" id="TEB28851.1"/>
    </source>
</evidence>
<dbReference type="EMBL" id="QPFP01000030">
    <property type="protein sequence ID" value="TEB28851.1"/>
    <property type="molecule type" value="Genomic_DNA"/>
</dbReference>
<dbReference type="Proteomes" id="UP000298030">
    <property type="component" value="Unassembled WGS sequence"/>
</dbReference>
<dbReference type="AlphaFoldDB" id="A0A4Y7T499"/>
<protein>
    <submittedName>
        <fullName evidence="2">Uncharacterized protein</fullName>
    </submittedName>
</protein>
<sequence>MSEKLSATHARWLNGILAYQIVEVRHVPGKTNVVADGLSRANEGRENEEGDGSEWTVPEDWEAVTGLAYDMWRIELVSEVGELLARFEGEPMFVEVIRALTELDVGESEKERKKARHRAEGYMIDDGKLWRIGGGKKARGRSRVECVTREEAVKLAEVEHKRGGHWGRDAVKIALMDKVWVPGMDAVVLEAI</sequence>
<evidence type="ECO:0000256" key="1">
    <source>
        <dbReference type="SAM" id="MobiDB-lite"/>
    </source>
</evidence>
<dbReference type="OrthoDB" id="3234307at2759"/>
<keyword evidence="3" id="KW-1185">Reference proteome</keyword>
<name>A0A4Y7T499_COPMI</name>
<feature type="region of interest" description="Disordered" evidence="1">
    <location>
        <begin position="35"/>
        <end position="54"/>
    </location>
</feature>
<comment type="caution">
    <text evidence="2">The sequence shown here is derived from an EMBL/GenBank/DDBJ whole genome shotgun (WGS) entry which is preliminary data.</text>
</comment>
<evidence type="ECO:0000313" key="3">
    <source>
        <dbReference type="Proteomes" id="UP000298030"/>
    </source>
</evidence>
<feature type="non-terminal residue" evidence="2">
    <location>
        <position position="192"/>
    </location>
</feature>
<organism evidence="2 3">
    <name type="scientific">Coprinellus micaceus</name>
    <name type="common">Glistening ink-cap mushroom</name>
    <name type="synonym">Coprinus micaceus</name>
    <dbReference type="NCBI Taxonomy" id="71717"/>
    <lineage>
        <taxon>Eukaryota</taxon>
        <taxon>Fungi</taxon>
        <taxon>Dikarya</taxon>
        <taxon>Basidiomycota</taxon>
        <taxon>Agaricomycotina</taxon>
        <taxon>Agaricomycetes</taxon>
        <taxon>Agaricomycetidae</taxon>
        <taxon>Agaricales</taxon>
        <taxon>Agaricineae</taxon>
        <taxon>Psathyrellaceae</taxon>
        <taxon>Coprinellus</taxon>
    </lineage>
</organism>